<name>A0ABU2D5M6_9EURY</name>
<gene>
    <name evidence="2" type="ORF">RG963_16220</name>
</gene>
<protein>
    <recommendedName>
        <fullName evidence="4">Integral membrane protein</fullName>
    </recommendedName>
</protein>
<dbReference type="RefSeq" id="WP_310577319.1">
    <property type="nucleotide sequence ID" value="NZ_JAVKPK010000124.1"/>
</dbReference>
<comment type="caution">
    <text evidence="2">The sequence shown here is derived from an EMBL/GenBank/DDBJ whole genome shotgun (WGS) entry which is preliminary data.</text>
</comment>
<accession>A0ABU2D5M6</accession>
<reference evidence="3" key="1">
    <citation type="submission" date="2023-07" db="EMBL/GenBank/DDBJ databases">
        <title>Whole-genome sequencing of a new Methanosarcina sp. Z-7115.</title>
        <authorList>
            <person name="Zhilina T.N."/>
            <person name="Merkel A.Y."/>
        </authorList>
    </citation>
    <scope>NUCLEOTIDE SEQUENCE [LARGE SCALE GENOMIC DNA]</scope>
    <source>
        <strain evidence="3">Z-7115</strain>
    </source>
</reference>
<keyword evidence="1" id="KW-1133">Transmembrane helix</keyword>
<evidence type="ECO:0000313" key="3">
    <source>
        <dbReference type="Proteomes" id="UP001246244"/>
    </source>
</evidence>
<keyword evidence="1" id="KW-0472">Membrane</keyword>
<keyword evidence="1" id="KW-0812">Transmembrane</keyword>
<evidence type="ECO:0000256" key="1">
    <source>
        <dbReference type="SAM" id="Phobius"/>
    </source>
</evidence>
<keyword evidence="3" id="KW-1185">Reference proteome</keyword>
<evidence type="ECO:0008006" key="4">
    <source>
        <dbReference type="Google" id="ProtNLM"/>
    </source>
</evidence>
<organism evidence="2 3">
    <name type="scientific">Methanosarcina baikalica</name>
    <dbReference type="NCBI Taxonomy" id="3073890"/>
    <lineage>
        <taxon>Archaea</taxon>
        <taxon>Methanobacteriati</taxon>
        <taxon>Methanobacteriota</taxon>
        <taxon>Stenosarchaea group</taxon>
        <taxon>Methanomicrobia</taxon>
        <taxon>Methanosarcinales</taxon>
        <taxon>Methanosarcinaceae</taxon>
        <taxon>Methanosarcina</taxon>
    </lineage>
</organism>
<evidence type="ECO:0000313" key="2">
    <source>
        <dbReference type="EMBL" id="MDR7667291.1"/>
    </source>
</evidence>
<proteinExistence type="predicted"/>
<dbReference type="Proteomes" id="UP001246244">
    <property type="component" value="Unassembled WGS sequence"/>
</dbReference>
<feature type="transmembrane region" description="Helical" evidence="1">
    <location>
        <begin position="30"/>
        <end position="48"/>
    </location>
</feature>
<dbReference type="EMBL" id="JAVKPK010000124">
    <property type="protein sequence ID" value="MDR7667291.1"/>
    <property type="molecule type" value="Genomic_DNA"/>
</dbReference>
<sequence>MINGTFLIAVADVLFGVGLMDITDRLVLKGIGNIVALVGIIYLAWYILNEGKVILANF</sequence>